<proteinExistence type="predicted"/>
<feature type="domain" description="Gingipain" evidence="3">
    <location>
        <begin position="536"/>
        <end position="905"/>
    </location>
</feature>
<evidence type="ECO:0000256" key="2">
    <source>
        <dbReference type="SAM" id="SignalP"/>
    </source>
</evidence>
<evidence type="ECO:0000259" key="3">
    <source>
        <dbReference type="Pfam" id="PF01364"/>
    </source>
</evidence>
<dbReference type="SUPFAM" id="SSF52129">
    <property type="entry name" value="Caspase-like"/>
    <property type="match status" value="1"/>
</dbReference>
<name>A0A1G5K0P3_9FLAO</name>
<dbReference type="InterPro" id="IPR029031">
    <property type="entry name" value="Gingipain_N_sf"/>
</dbReference>
<dbReference type="GO" id="GO:0008234">
    <property type="term" value="F:cysteine-type peptidase activity"/>
    <property type="evidence" value="ECO:0007669"/>
    <property type="project" value="InterPro"/>
</dbReference>
<dbReference type="Pfam" id="PF01364">
    <property type="entry name" value="Peptidase_C25"/>
    <property type="match status" value="1"/>
</dbReference>
<dbReference type="CDD" id="cd02258">
    <property type="entry name" value="Peptidase_C25_N"/>
    <property type="match status" value="1"/>
</dbReference>
<evidence type="ECO:0000313" key="5">
    <source>
        <dbReference type="Proteomes" id="UP000199354"/>
    </source>
</evidence>
<feature type="signal peptide" evidence="2">
    <location>
        <begin position="1"/>
        <end position="18"/>
    </location>
</feature>
<dbReference type="EMBL" id="FMVF01000018">
    <property type="protein sequence ID" value="SCY93439.1"/>
    <property type="molecule type" value="Genomic_DNA"/>
</dbReference>
<dbReference type="Gene3D" id="3.40.50.10390">
    <property type="entry name" value="Gingipain r, domain 1"/>
    <property type="match status" value="1"/>
</dbReference>
<organism evidence="4 5">
    <name type="scientific">Flavobacterium caeni</name>
    <dbReference type="NCBI Taxonomy" id="490189"/>
    <lineage>
        <taxon>Bacteria</taxon>
        <taxon>Pseudomonadati</taxon>
        <taxon>Bacteroidota</taxon>
        <taxon>Flavobacteriia</taxon>
        <taxon>Flavobacteriales</taxon>
        <taxon>Flavobacteriaceae</taxon>
        <taxon>Flavobacterium</taxon>
    </lineage>
</organism>
<dbReference type="Proteomes" id="UP000199354">
    <property type="component" value="Unassembled WGS sequence"/>
</dbReference>
<dbReference type="InterPro" id="IPR029030">
    <property type="entry name" value="Caspase-like_dom_sf"/>
</dbReference>
<dbReference type="RefSeq" id="WP_091145984.1">
    <property type="nucleotide sequence ID" value="NZ_FMVF01000018.1"/>
</dbReference>
<dbReference type="AlphaFoldDB" id="A0A1G5K0P3"/>
<gene>
    <name evidence="4" type="ORF">SAMN02927903_02977</name>
</gene>
<reference evidence="4 5" key="1">
    <citation type="submission" date="2016-10" db="EMBL/GenBank/DDBJ databases">
        <authorList>
            <person name="de Groot N.N."/>
        </authorList>
    </citation>
    <scope>NUCLEOTIDE SEQUENCE [LARGE SCALE GENOMIC DNA]</scope>
    <source>
        <strain evidence="4 5">CGMCC 1.7031</strain>
    </source>
</reference>
<keyword evidence="1 2" id="KW-0732">Signal</keyword>
<sequence length="1277" mass="142876">MKKILTFFLAWCGAVALAQNRGSVTLTWSDKTDAVYGERKINIPQFNPENFDYNGSKKEIQYWLRIPLTAAIDENSLQITDVVFESITAAQLGELSVAAIPNKIVAKINNRQSRDKFSAVLSLTPIIKDGTGYKKVKSFTYSFNASTARVLTPNTPNIISNSVLASGEWYRFYVVQSGVYLINKVFLQQLGINPNIIDPRKIKIYGNGGRMVPLANSIPYPEDLTENAIQVSGESDGFFHDNDYVLFYAEGVDNWNEESQTHNNLYSDKSYYYINVQGADGKRIQPMLQPSGTGTPVTMFDDRAFHEKDLVNLVRLGRRWFGEEFDINNEQQFTFSIPNIVTTEPTNLSVYTGGVSLAVTNFAVAVNSQSAGNIPLNATTDAMHATFGTLNTAITAAENLTVKLTYNNNGVPNSKGYLDYIVINSKRFLRGYGKQFRFQYNQSASSIGIGEYQLSSAGNIGQVWDITDIYNATKAENTGQQNFSFKADFGELRKYVAIDFNDLYLPLLDTQSRVFNQNLKGNIFKNAQGQMQDVDYLIVSPAIFTPQAERLANFHRNYSGLNVKVVSLESIYQEFSSGKQDIGAIRNFVKYVYHNAPNGSKVKYLNLFGDASFDFKNRVSIFSNWVPIYHALYSYTSDREAFCSDDFFGLMDDSEGYVDANQGEADIAVGRMIVSSNQQADEMVNKVIDYYDLRSYGNWRNNYVCIADDPSPDTGDNQLQFRQNKLADRITQEKPFINATKILTDSYQQITSSGGFRYPKARQDIFNAFERGALVFNYLGHGGEDGLAQERIFEKNDGQSMNNRFKYPLFVTITCEFSRFDNPFRPTAGEYTYLNPRGGAISMITTVRAILQGTGQTFNDILAQYLFSYGSNEYVSIAEALRQAKNASNQQTSIVFYLGDPALMLAIPKPNIRLTEVNDVPITGAIDDLKALSYVKLEGEVVDEAGNPMPTYNGELAVQIFDKQITRTTLRNDNADALTDSGTAPVMPFVTLGETIFRGNASVTNGAFEFGFVVPRDITINVAPGRASFYGKRGQVLLDKTGYDTTIKVGGINENAPADNIGPTVRLYMNDTNFVSGGITNQNPLFLAFLEDENGINTASGIGHDIVAILDGDESNPYKLNDYYETELDNYKKGKVNYPFRNLALGLHTIKFMAWDVYNNLVTAEITFIVVGDDSITISNVLNYPNPFVNYTQFWFTHNKPFEPLEVQVQVLTITGKVVWTRNQTVTTDGFLSREITWDGKDDFGDKVGKGVYVYKLTVKSMVTNTKTHKYEKLVIL</sequence>
<evidence type="ECO:0000256" key="1">
    <source>
        <dbReference type="ARBA" id="ARBA00022729"/>
    </source>
</evidence>
<feature type="chain" id="PRO_5011625840" evidence="2">
    <location>
        <begin position="19"/>
        <end position="1277"/>
    </location>
</feature>
<dbReference type="STRING" id="490189.SAMN02927903_02977"/>
<dbReference type="GO" id="GO:0006508">
    <property type="term" value="P:proteolysis"/>
    <property type="evidence" value="ECO:0007669"/>
    <property type="project" value="InterPro"/>
</dbReference>
<dbReference type="Gene3D" id="3.40.50.1460">
    <property type="match status" value="1"/>
</dbReference>
<evidence type="ECO:0000313" key="4">
    <source>
        <dbReference type="EMBL" id="SCY93439.1"/>
    </source>
</evidence>
<dbReference type="NCBIfam" id="NF033707">
    <property type="entry name" value="T9SS_sortase"/>
    <property type="match status" value="1"/>
</dbReference>
<accession>A0A1G5K0P3</accession>
<keyword evidence="5" id="KW-1185">Reference proteome</keyword>
<protein>
    <submittedName>
        <fullName evidence="4">Peptidase family C25</fullName>
    </submittedName>
</protein>
<dbReference type="Gene3D" id="2.60.40.4070">
    <property type="match status" value="1"/>
</dbReference>
<dbReference type="OrthoDB" id="9809780at2"/>
<dbReference type="InterPro" id="IPR001769">
    <property type="entry name" value="Gingipain"/>
</dbReference>